<dbReference type="GO" id="GO:0019143">
    <property type="term" value="F:3-deoxy-manno-octulosonate-8-phosphatase activity"/>
    <property type="evidence" value="ECO:0007669"/>
    <property type="project" value="UniProtKB-EC"/>
</dbReference>
<dbReference type="PIRSF" id="PIRSF006118">
    <property type="entry name" value="KDO8-P_Ptase"/>
    <property type="match status" value="1"/>
</dbReference>
<dbReference type="EC" id="3.1.3.45" evidence="8"/>
<gene>
    <name evidence="8" type="primary">kdsC</name>
    <name evidence="8" type="ordered locus">PSMK_25690</name>
</gene>
<evidence type="ECO:0000256" key="7">
    <source>
        <dbReference type="PIRSR" id="PIRSR006118-2"/>
    </source>
</evidence>
<dbReference type="HOGENOM" id="CLU_106694_0_1_0"/>
<dbReference type="GO" id="GO:0046872">
    <property type="term" value="F:metal ion binding"/>
    <property type="evidence" value="ECO:0007669"/>
    <property type="project" value="UniProtKB-KW"/>
</dbReference>
<feature type="binding site" evidence="7">
    <location>
        <position position="13"/>
    </location>
    <ligand>
        <name>Mg(2+)</name>
        <dbReference type="ChEBI" id="CHEBI:18420"/>
    </ligand>
</feature>
<keyword evidence="5 8" id="KW-0378">Hydrolase</keyword>
<dbReference type="SFLD" id="SFLDG01138">
    <property type="entry name" value="C1.6.2:_Deoxy-d-mannose-octulo"/>
    <property type="match status" value="1"/>
</dbReference>
<dbReference type="FunFam" id="3.40.50.1000:FF:000029">
    <property type="entry name" value="3-deoxy-D-manno-octulosonate 8-phosphate phosphatase KdsC"/>
    <property type="match status" value="1"/>
</dbReference>
<dbReference type="SFLD" id="SFLDS00003">
    <property type="entry name" value="Haloacid_Dehalogenase"/>
    <property type="match status" value="1"/>
</dbReference>
<protein>
    <submittedName>
        <fullName evidence="8">3-deoxy-D-manno-octulosonate 8-phosphate phosphatase</fullName>
        <ecNumber evidence="8">3.1.3.45</ecNumber>
    </submittedName>
</protein>
<keyword evidence="4 7" id="KW-0479">Metal-binding</keyword>
<comment type="subunit">
    <text evidence="3">Homotetramer.</text>
</comment>
<evidence type="ECO:0000256" key="3">
    <source>
        <dbReference type="ARBA" id="ARBA00011881"/>
    </source>
</evidence>
<evidence type="ECO:0000313" key="9">
    <source>
        <dbReference type="Proteomes" id="UP000007881"/>
    </source>
</evidence>
<proteinExistence type="inferred from homology"/>
<dbReference type="STRING" id="1142394.PSMK_25690"/>
<dbReference type="InterPro" id="IPR036412">
    <property type="entry name" value="HAD-like_sf"/>
</dbReference>
<evidence type="ECO:0000256" key="4">
    <source>
        <dbReference type="ARBA" id="ARBA00022723"/>
    </source>
</evidence>
<dbReference type="eggNOG" id="COG1778">
    <property type="taxonomic scope" value="Bacteria"/>
</dbReference>
<evidence type="ECO:0000256" key="5">
    <source>
        <dbReference type="ARBA" id="ARBA00022801"/>
    </source>
</evidence>
<name>I0IHJ0_PHYMF</name>
<dbReference type="Gene3D" id="3.40.50.1000">
    <property type="entry name" value="HAD superfamily/HAD-like"/>
    <property type="match status" value="1"/>
</dbReference>
<comment type="similarity">
    <text evidence="2">Belongs to the KdsC family.</text>
</comment>
<feature type="binding site" evidence="7">
    <location>
        <position position="15"/>
    </location>
    <ligand>
        <name>substrate</name>
    </ligand>
</feature>
<dbReference type="EMBL" id="AP012338">
    <property type="protein sequence ID" value="BAM04728.1"/>
    <property type="molecule type" value="Genomic_DNA"/>
</dbReference>
<evidence type="ECO:0000256" key="1">
    <source>
        <dbReference type="ARBA" id="ARBA00001946"/>
    </source>
</evidence>
<accession>I0IHJ0</accession>
<evidence type="ECO:0000256" key="6">
    <source>
        <dbReference type="ARBA" id="ARBA00022842"/>
    </source>
</evidence>
<evidence type="ECO:0000256" key="2">
    <source>
        <dbReference type="ARBA" id="ARBA00005893"/>
    </source>
</evidence>
<organism evidence="8 9">
    <name type="scientific">Phycisphaera mikurensis (strain NBRC 102666 / KCTC 22515 / FYK2301M01)</name>
    <dbReference type="NCBI Taxonomy" id="1142394"/>
    <lineage>
        <taxon>Bacteria</taxon>
        <taxon>Pseudomonadati</taxon>
        <taxon>Planctomycetota</taxon>
        <taxon>Phycisphaerae</taxon>
        <taxon>Phycisphaerales</taxon>
        <taxon>Phycisphaeraceae</taxon>
        <taxon>Phycisphaera</taxon>
    </lineage>
</organism>
<dbReference type="OrthoDB" id="9805604at2"/>
<dbReference type="KEGG" id="phm:PSMK_25690"/>
<comment type="cofactor">
    <cofactor evidence="1 7">
        <name>Mg(2+)</name>
        <dbReference type="ChEBI" id="CHEBI:18420"/>
    </cofactor>
</comment>
<dbReference type="InterPro" id="IPR050793">
    <property type="entry name" value="CMP-NeuNAc_synthase"/>
</dbReference>
<sequence length="171" mass="17669">MTAPGTLRLLVLDVDGVLTDGGLFYGPGEVELKRFHTRDGLAIKAAPGAGLAIGILTARTSAALTRRAAELGVELVIQGSSDKSRDLRRLLTAARVQPEEAAYMGDDLPDLGPMARCGYAVAPADAAAEVRAAADLVTEAKGGCGAVREAIERLLKAGGRWEKVLAGFTGA</sequence>
<dbReference type="Pfam" id="PF08282">
    <property type="entry name" value="Hydrolase_3"/>
    <property type="match status" value="1"/>
</dbReference>
<dbReference type="InterPro" id="IPR010023">
    <property type="entry name" value="KdsC_fam"/>
</dbReference>
<dbReference type="PANTHER" id="PTHR21485">
    <property type="entry name" value="HAD SUPERFAMILY MEMBERS CMAS AND KDSC"/>
    <property type="match status" value="1"/>
</dbReference>
<dbReference type="NCBIfam" id="TIGR01670">
    <property type="entry name" value="KdsC-phosphatas"/>
    <property type="match status" value="1"/>
</dbReference>
<evidence type="ECO:0000313" key="8">
    <source>
        <dbReference type="EMBL" id="BAM04728.1"/>
    </source>
</evidence>
<feature type="binding site" evidence="7">
    <location>
        <position position="106"/>
    </location>
    <ligand>
        <name>Mg(2+)</name>
        <dbReference type="ChEBI" id="CHEBI:18420"/>
    </ligand>
</feature>
<keyword evidence="9" id="KW-1185">Reference proteome</keyword>
<dbReference type="AlphaFoldDB" id="I0IHJ0"/>
<dbReference type="PANTHER" id="PTHR21485:SF3">
    <property type="entry name" value="N-ACYLNEURAMINATE CYTIDYLYLTRANSFERASE"/>
    <property type="match status" value="1"/>
</dbReference>
<dbReference type="SFLD" id="SFLDG01136">
    <property type="entry name" value="C1.6:_Phosphoserine_Phosphatas"/>
    <property type="match status" value="1"/>
</dbReference>
<dbReference type="SUPFAM" id="SSF56784">
    <property type="entry name" value="HAD-like"/>
    <property type="match status" value="1"/>
</dbReference>
<dbReference type="Proteomes" id="UP000007881">
    <property type="component" value="Chromosome"/>
</dbReference>
<dbReference type="RefSeq" id="WP_014437941.1">
    <property type="nucleotide sequence ID" value="NC_017080.1"/>
</dbReference>
<dbReference type="InterPro" id="IPR023214">
    <property type="entry name" value="HAD_sf"/>
</dbReference>
<reference evidence="8 9" key="1">
    <citation type="submission" date="2012-02" db="EMBL/GenBank/DDBJ databases">
        <title>Complete genome sequence of Phycisphaera mikurensis NBRC 102666.</title>
        <authorList>
            <person name="Ankai A."/>
            <person name="Hosoyama A."/>
            <person name="Terui Y."/>
            <person name="Sekine M."/>
            <person name="Fukai R."/>
            <person name="Kato Y."/>
            <person name="Nakamura S."/>
            <person name="Yamada-Narita S."/>
            <person name="Kawakoshi A."/>
            <person name="Fukunaga Y."/>
            <person name="Yamazaki S."/>
            <person name="Fujita N."/>
        </authorList>
    </citation>
    <scope>NUCLEOTIDE SEQUENCE [LARGE SCALE GENOMIC DNA]</scope>
    <source>
        <strain evidence="9">NBRC 102666 / KCTC 22515 / FYK2301M01</strain>
    </source>
</reference>
<keyword evidence="6 7" id="KW-0460">Magnesium</keyword>
<dbReference type="GO" id="GO:0008781">
    <property type="term" value="F:N-acylneuraminate cytidylyltransferase activity"/>
    <property type="evidence" value="ECO:0007669"/>
    <property type="project" value="TreeGrafter"/>
</dbReference>